<evidence type="ECO:0000256" key="1">
    <source>
        <dbReference type="ARBA" id="ARBA00022475"/>
    </source>
</evidence>
<evidence type="ECO:0000256" key="5">
    <source>
        <dbReference type="ARBA" id="ARBA00023288"/>
    </source>
</evidence>
<dbReference type="AlphaFoldDB" id="A0A5C5RHX6"/>
<dbReference type="Proteomes" id="UP000319792">
    <property type="component" value="Unassembled WGS sequence"/>
</dbReference>
<organism evidence="7 8">
    <name type="scientific">Tsukamurella sputi</name>
    <dbReference type="NCBI Taxonomy" id="2591848"/>
    <lineage>
        <taxon>Bacteria</taxon>
        <taxon>Bacillati</taxon>
        <taxon>Actinomycetota</taxon>
        <taxon>Actinomycetes</taxon>
        <taxon>Mycobacteriales</taxon>
        <taxon>Tsukamurellaceae</taxon>
        <taxon>Tsukamurella</taxon>
    </lineage>
</organism>
<reference evidence="7 8" key="1">
    <citation type="submission" date="2019-06" db="EMBL/GenBank/DDBJ databases">
        <authorList>
            <person name="Teng J.L.L."/>
            <person name="Lee H.H."/>
            <person name="Lau S.K.P."/>
            <person name="Woo P.C.Y."/>
        </authorList>
    </citation>
    <scope>NUCLEOTIDE SEQUENCE [LARGE SCALE GENOMIC DNA]</scope>
    <source>
        <strain evidence="7 8">HKU70</strain>
    </source>
</reference>
<dbReference type="EMBL" id="VIGV01000011">
    <property type="protein sequence ID" value="TWS22234.1"/>
    <property type="molecule type" value="Genomic_DNA"/>
</dbReference>
<evidence type="ECO:0000313" key="8">
    <source>
        <dbReference type="Proteomes" id="UP000319792"/>
    </source>
</evidence>
<keyword evidence="4" id="KW-0564">Palmitate</keyword>
<keyword evidence="3" id="KW-0472">Membrane</keyword>
<evidence type="ECO:0000313" key="7">
    <source>
        <dbReference type="EMBL" id="TWS22234.1"/>
    </source>
</evidence>
<accession>A0A5C5RHX6</accession>
<keyword evidence="8" id="KW-1185">Reference proteome</keyword>
<reference evidence="7 8" key="2">
    <citation type="submission" date="2019-08" db="EMBL/GenBank/DDBJ databases">
        <title>Tsukamurella conjunctivitidis sp. nov., Tsukamurella assacharolytica sp. nov. and Tsukamurella sputae sp. nov. isolated from patients with conjunctivitis, bacteraemia (lymphoma) and respiratory infection (sputum) in Hong Kong.</title>
        <authorList>
            <person name="Fok K.M.N."/>
            <person name="Fong J.Y.H."/>
        </authorList>
    </citation>
    <scope>NUCLEOTIDE SEQUENCE [LARGE SCALE GENOMIC DNA]</scope>
    <source>
        <strain evidence="7 8">HKU70</strain>
    </source>
</reference>
<name>A0A5C5RHX6_9ACTN</name>
<evidence type="ECO:0000256" key="4">
    <source>
        <dbReference type="ARBA" id="ARBA00023139"/>
    </source>
</evidence>
<dbReference type="InterPro" id="IPR025971">
    <property type="entry name" value="LppP/LprE"/>
</dbReference>
<keyword evidence="5 7" id="KW-0449">Lipoprotein</keyword>
<gene>
    <name evidence="7" type="ORF">FK268_20915</name>
</gene>
<evidence type="ECO:0000256" key="2">
    <source>
        <dbReference type="ARBA" id="ARBA00022729"/>
    </source>
</evidence>
<feature type="region of interest" description="Disordered" evidence="6">
    <location>
        <begin position="147"/>
        <end position="180"/>
    </location>
</feature>
<sequence length="180" mass="18535">MEPASTSRDGRNEAMRKPLIALAVSAAAVASGIGSGAVGTGAAGAAPVSCPELPQNRIDDAIRTIAPPLPGVPWRVTAMGGSVDCTLNWVRLDTDRGTGSSPVQILLFDHQKFAGTPTPKGDAFTSVVGSNGPGQITVRFKWLNPGDANANPTGSADVRFQTMPQDTPQPLDPIPPQVAD</sequence>
<keyword evidence="2" id="KW-0732">Signal</keyword>
<protein>
    <submittedName>
        <fullName evidence="7">LppP/LprE family lipoprotein</fullName>
    </submittedName>
</protein>
<proteinExistence type="predicted"/>
<evidence type="ECO:0000256" key="6">
    <source>
        <dbReference type="SAM" id="MobiDB-lite"/>
    </source>
</evidence>
<dbReference type="Pfam" id="PF14041">
    <property type="entry name" value="Lipoprotein_21"/>
    <property type="match status" value="1"/>
</dbReference>
<comment type="caution">
    <text evidence="7">The sequence shown here is derived from an EMBL/GenBank/DDBJ whole genome shotgun (WGS) entry which is preliminary data.</text>
</comment>
<keyword evidence="1" id="KW-1003">Cell membrane</keyword>
<feature type="compositionally biased region" description="Pro residues" evidence="6">
    <location>
        <begin position="170"/>
        <end position="180"/>
    </location>
</feature>
<evidence type="ECO:0000256" key="3">
    <source>
        <dbReference type="ARBA" id="ARBA00023136"/>
    </source>
</evidence>